<dbReference type="EMBL" id="BSSA01000035">
    <property type="protein sequence ID" value="GLW74471.1"/>
    <property type="molecule type" value="Genomic_DNA"/>
</dbReference>
<evidence type="ECO:0000313" key="3">
    <source>
        <dbReference type="EMBL" id="GLW74471.1"/>
    </source>
</evidence>
<protein>
    <recommendedName>
        <fullName evidence="2">DNA primase/polymerase bifunctional N-terminal domain-containing protein</fullName>
    </recommendedName>
</protein>
<evidence type="ECO:0000256" key="1">
    <source>
        <dbReference type="SAM" id="MobiDB-lite"/>
    </source>
</evidence>
<feature type="domain" description="DNA primase/polymerase bifunctional N-terminal" evidence="2">
    <location>
        <begin position="18"/>
        <end position="231"/>
    </location>
</feature>
<reference evidence="3" key="1">
    <citation type="submission" date="2023-02" db="EMBL/GenBank/DDBJ databases">
        <title>Kitasatospora phosalacinea NBRC 14627.</title>
        <authorList>
            <person name="Ichikawa N."/>
            <person name="Sato H."/>
            <person name="Tonouchi N."/>
        </authorList>
    </citation>
    <scope>NUCLEOTIDE SEQUENCE</scope>
    <source>
        <strain evidence="3">NBRC 14627</strain>
    </source>
</reference>
<comment type="caution">
    <text evidence="3">The sequence shown here is derived from an EMBL/GenBank/DDBJ whole genome shotgun (WGS) entry which is preliminary data.</text>
</comment>
<accession>A0A9W6QF79</accession>
<evidence type="ECO:0000259" key="2">
    <source>
        <dbReference type="SMART" id="SM00943"/>
    </source>
</evidence>
<gene>
    <name evidence="3" type="ORF">Kpho02_67690</name>
</gene>
<proteinExistence type="predicted"/>
<dbReference type="Proteomes" id="UP001165041">
    <property type="component" value="Unassembled WGS sequence"/>
</dbReference>
<dbReference type="SUPFAM" id="SSF56747">
    <property type="entry name" value="Prim-pol domain"/>
    <property type="match status" value="1"/>
</dbReference>
<organism evidence="3 4">
    <name type="scientific">Kitasatospora phosalacinea</name>
    <dbReference type="NCBI Taxonomy" id="2065"/>
    <lineage>
        <taxon>Bacteria</taxon>
        <taxon>Bacillati</taxon>
        <taxon>Actinomycetota</taxon>
        <taxon>Actinomycetes</taxon>
        <taxon>Kitasatosporales</taxon>
        <taxon>Streptomycetaceae</taxon>
        <taxon>Kitasatospora</taxon>
    </lineage>
</organism>
<name>A0A9W6QF79_9ACTN</name>
<dbReference type="Pfam" id="PF09250">
    <property type="entry name" value="Prim-Pol"/>
    <property type="match status" value="1"/>
</dbReference>
<dbReference type="AlphaFoldDB" id="A0A9W6QF79"/>
<sequence>MPTSTPTNTPPASPLTVARWCAAQGWPVHPLTPGSKLPAANCAICTTRSHTATNCPCRGAGRWCHGFLAATTDPAVIDAWWALDPAFGVGIACGPAGLVVIDVDAHQQAVPERDRLLPGISIPDTVDLTGLANGFHTLALLAALRGQPDPSHDSGTLRVRTPSGGTHIWYRAHPHLPIRSSSGSGKTRALAWQVDVRAQGGYIIAPGTTTTAGTYTPIGQTRTPAPLPTWLAAELLRTHHTDPPAPATAAPQGPPPRARQAIAAAGGRSPAHSMLAGLLDDVAACSTAAEGTGFSEKLNRAAFTAGGLVAGGYLTEDQAEDLLRQAAATARPHQHRRSETIIRAGLAAGTRSPLHPRGRA</sequence>
<dbReference type="InterPro" id="IPR015330">
    <property type="entry name" value="DNA_primase/pol_bifunc_N"/>
</dbReference>
<feature type="region of interest" description="Disordered" evidence="1">
    <location>
        <begin position="240"/>
        <end position="259"/>
    </location>
</feature>
<dbReference type="SMART" id="SM00943">
    <property type="entry name" value="Prim-Pol"/>
    <property type="match status" value="1"/>
</dbReference>
<dbReference type="CDD" id="cd04859">
    <property type="entry name" value="Prim_Pol"/>
    <property type="match status" value="1"/>
</dbReference>
<evidence type="ECO:0000313" key="4">
    <source>
        <dbReference type="Proteomes" id="UP001165041"/>
    </source>
</evidence>